<comment type="caution">
    <text evidence="1">The sequence shown here is derived from an EMBL/GenBank/DDBJ whole genome shotgun (WGS) entry which is preliminary data.</text>
</comment>
<dbReference type="EMBL" id="VIGI01000002">
    <property type="protein sequence ID" value="KAB8303576.1"/>
    <property type="molecule type" value="Genomic_DNA"/>
</dbReference>
<proteinExistence type="predicted"/>
<dbReference type="AlphaFoldDB" id="A0A5N6KIH6"/>
<reference evidence="1 2" key="1">
    <citation type="submission" date="2019-06" db="EMBL/GenBank/DDBJ databases">
        <title>Genome Sequence of the Brown Rot Fungal Pathogen Monilinia laxa.</title>
        <authorList>
            <person name="De Miccolis Angelini R.M."/>
            <person name="Landi L."/>
            <person name="Abate D."/>
            <person name="Pollastro S."/>
            <person name="Romanazzi G."/>
            <person name="Faretra F."/>
        </authorList>
    </citation>
    <scope>NUCLEOTIDE SEQUENCE [LARGE SCALE GENOMIC DNA]</scope>
    <source>
        <strain evidence="1 2">Mlax316</strain>
    </source>
</reference>
<evidence type="ECO:0000313" key="2">
    <source>
        <dbReference type="Proteomes" id="UP000326757"/>
    </source>
</evidence>
<protein>
    <submittedName>
        <fullName evidence="1">Uncharacterized protein</fullName>
    </submittedName>
</protein>
<name>A0A5N6KIH6_MONLA</name>
<keyword evidence="2" id="KW-1185">Reference proteome</keyword>
<accession>A0A5N6KIH6</accession>
<dbReference type="Proteomes" id="UP000326757">
    <property type="component" value="Unassembled WGS sequence"/>
</dbReference>
<organism evidence="1 2">
    <name type="scientific">Monilinia laxa</name>
    <name type="common">Brown rot fungus</name>
    <name type="synonym">Sclerotinia laxa</name>
    <dbReference type="NCBI Taxonomy" id="61186"/>
    <lineage>
        <taxon>Eukaryota</taxon>
        <taxon>Fungi</taxon>
        <taxon>Dikarya</taxon>
        <taxon>Ascomycota</taxon>
        <taxon>Pezizomycotina</taxon>
        <taxon>Leotiomycetes</taxon>
        <taxon>Helotiales</taxon>
        <taxon>Sclerotiniaceae</taxon>
        <taxon>Monilinia</taxon>
    </lineage>
</organism>
<gene>
    <name evidence="1" type="ORF">EYC80_004977</name>
</gene>
<sequence length="67" mass="7998">MKKVALSSDREHSKYCTKREKLYKSYTDRALTGPTNIYKQLLQILYIKLCRYLWESPIPFTDPKKTP</sequence>
<evidence type="ECO:0000313" key="1">
    <source>
        <dbReference type="EMBL" id="KAB8303576.1"/>
    </source>
</evidence>